<evidence type="ECO:0000256" key="1">
    <source>
        <dbReference type="SAM" id="MobiDB-lite"/>
    </source>
</evidence>
<keyword evidence="3" id="KW-1185">Reference proteome</keyword>
<accession>A0A409XGP9</accession>
<sequence>MHHAKLHCIILNASHRKPSKRIPFCYTDILESRDAMRVLEGGDADAGVHVLQTAGITTSASLGETSAAGLAQDGVGARDSQDPGNPGGRLRPVQVPPPIGINLGTYRVDEIQLWEMGSRGPDGGYVSCGGVLK</sequence>
<evidence type="ECO:0000313" key="3">
    <source>
        <dbReference type="Proteomes" id="UP000283269"/>
    </source>
</evidence>
<name>A0A409XGP9_PSICY</name>
<dbReference type="OrthoDB" id="277832at2759"/>
<dbReference type="STRING" id="93625.A0A409XGP9"/>
<dbReference type="Proteomes" id="UP000283269">
    <property type="component" value="Unassembled WGS sequence"/>
</dbReference>
<proteinExistence type="predicted"/>
<gene>
    <name evidence="2" type="ORF">CVT25_009729</name>
</gene>
<dbReference type="InParanoid" id="A0A409XGP9"/>
<feature type="region of interest" description="Disordered" evidence="1">
    <location>
        <begin position="67"/>
        <end position="96"/>
    </location>
</feature>
<comment type="caution">
    <text evidence="2">The sequence shown here is derived from an EMBL/GenBank/DDBJ whole genome shotgun (WGS) entry which is preliminary data.</text>
</comment>
<protein>
    <submittedName>
        <fullName evidence="2">Uncharacterized protein</fullName>
    </submittedName>
</protein>
<evidence type="ECO:0000313" key="2">
    <source>
        <dbReference type="EMBL" id="PPQ89928.1"/>
    </source>
</evidence>
<organism evidence="2 3">
    <name type="scientific">Psilocybe cyanescens</name>
    <dbReference type="NCBI Taxonomy" id="93625"/>
    <lineage>
        <taxon>Eukaryota</taxon>
        <taxon>Fungi</taxon>
        <taxon>Dikarya</taxon>
        <taxon>Basidiomycota</taxon>
        <taxon>Agaricomycotina</taxon>
        <taxon>Agaricomycetes</taxon>
        <taxon>Agaricomycetidae</taxon>
        <taxon>Agaricales</taxon>
        <taxon>Agaricineae</taxon>
        <taxon>Strophariaceae</taxon>
        <taxon>Psilocybe</taxon>
    </lineage>
</organism>
<dbReference type="EMBL" id="NHYD01001773">
    <property type="protein sequence ID" value="PPQ89928.1"/>
    <property type="molecule type" value="Genomic_DNA"/>
</dbReference>
<dbReference type="AlphaFoldDB" id="A0A409XGP9"/>
<reference evidence="2 3" key="1">
    <citation type="journal article" date="2018" name="Evol. Lett.">
        <title>Horizontal gene cluster transfer increased hallucinogenic mushroom diversity.</title>
        <authorList>
            <person name="Reynolds H.T."/>
            <person name="Vijayakumar V."/>
            <person name="Gluck-Thaler E."/>
            <person name="Korotkin H.B."/>
            <person name="Matheny P.B."/>
            <person name="Slot J.C."/>
        </authorList>
    </citation>
    <scope>NUCLEOTIDE SEQUENCE [LARGE SCALE GENOMIC DNA]</scope>
    <source>
        <strain evidence="2 3">2631</strain>
    </source>
</reference>